<protein>
    <submittedName>
        <fullName evidence="3">Serine/threonine-protein kinase RsbW</fullName>
    </submittedName>
</protein>
<feature type="domain" description="Histidine kinase/HSP90-like ATPase" evidence="2">
    <location>
        <begin position="30"/>
        <end position="121"/>
    </location>
</feature>
<evidence type="ECO:0000313" key="3">
    <source>
        <dbReference type="EMBL" id="SMB93688.1"/>
    </source>
</evidence>
<evidence type="ECO:0000259" key="2">
    <source>
        <dbReference type="Pfam" id="PF13581"/>
    </source>
</evidence>
<dbReference type="CDD" id="cd16936">
    <property type="entry name" value="HATPase_RsbW-like"/>
    <property type="match status" value="1"/>
</dbReference>
<keyword evidence="3" id="KW-0418">Kinase</keyword>
<dbReference type="PANTHER" id="PTHR35526">
    <property type="entry name" value="ANTI-SIGMA-F FACTOR RSBW-RELATED"/>
    <property type="match status" value="1"/>
</dbReference>
<proteinExistence type="predicted"/>
<keyword evidence="4" id="KW-1185">Reference proteome</keyword>
<reference evidence="4" key="1">
    <citation type="submission" date="2017-04" db="EMBL/GenBank/DDBJ databases">
        <authorList>
            <person name="Varghese N."/>
            <person name="Submissions S."/>
        </authorList>
    </citation>
    <scope>NUCLEOTIDE SEQUENCE [LARGE SCALE GENOMIC DNA]</scope>
    <source>
        <strain evidence="4">DSM 20463</strain>
    </source>
</reference>
<keyword evidence="1" id="KW-0723">Serine/threonine-protein kinase</keyword>
<dbReference type="EMBL" id="FWWR01000017">
    <property type="protein sequence ID" value="SMB93688.1"/>
    <property type="molecule type" value="Genomic_DNA"/>
</dbReference>
<dbReference type="PANTHER" id="PTHR35526:SF3">
    <property type="entry name" value="ANTI-SIGMA-F FACTOR RSBW"/>
    <property type="match status" value="1"/>
</dbReference>
<dbReference type="InterPro" id="IPR036890">
    <property type="entry name" value="HATPase_C_sf"/>
</dbReference>
<keyword evidence="3" id="KW-0808">Transferase</keyword>
<dbReference type="SUPFAM" id="SSF55874">
    <property type="entry name" value="ATPase domain of HSP90 chaperone/DNA topoisomerase II/histidine kinase"/>
    <property type="match status" value="1"/>
</dbReference>
<dbReference type="GO" id="GO:0004674">
    <property type="term" value="F:protein serine/threonine kinase activity"/>
    <property type="evidence" value="ECO:0007669"/>
    <property type="project" value="UniProtKB-KW"/>
</dbReference>
<dbReference type="Proteomes" id="UP000192368">
    <property type="component" value="Unassembled WGS sequence"/>
</dbReference>
<sequence length="130" mass="14793">MDAIYTYRGAVCSEIKEIKPFVEDVLKKIKKYIYDEETIFDLKLILDELVVNGALHGNELNRDKFVYLNVILERSSITIKVVDEGCGTINHSTAECFNSEKCNGRGLVLVEALTDRVVFNKNEVIVLKHL</sequence>
<name>A0A1W1VK27_PEPAS</name>
<dbReference type="InterPro" id="IPR050267">
    <property type="entry name" value="Anti-sigma-factor_SerPK"/>
</dbReference>
<organism evidence="3 4">
    <name type="scientific">Peptoniphilus asaccharolyticus DSM 20463</name>
    <dbReference type="NCBI Taxonomy" id="573058"/>
    <lineage>
        <taxon>Bacteria</taxon>
        <taxon>Bacillati</taxon>
        <taxon>Bacillota</taxon>
        <taxon>Tissierellia</taxon>
        <taxon>Tissierellales</taxon>
        <taxon>Peptoniphilaceae</taxon>
        <taxon>Peptoniphilus</taxon>
    </lineage>
</organism>
<dbReference type="OrthoDB" id="9767435at2"/>
<accession>A0A1W1VK27</accession>
<dbReference type="InterPro" id="IPR003594">
    <property type="entry name" value="HATPase_dom"/>
</dbReference>
<evidence type="ECO:0000313" key="4">
    <source>
        <dbReference type="Proteomes" id="UP000192368"/>
    </source>
</evidence>
<dbReference type="Pfam" id="PF13581">
    <property type="entry name" value="HATPase_c_2"/>
    <property type="match status" value="1"/>
</dbReference>
<evidence type="ECO:0000256" key="1">
    <source>
        <dbReference type="ARBA" id="ARBA00022527"/>
    </source>
</evidence>
<dbReference type="STRING" id="573058.SAMN00017477_2118"/>
<dbReference type="AlphaFoldDB" id="A0A1W1VK27"/>
<dbReference type="RefSeq" id="WP_084231612.1">
    <property type="nucleotide sequence ID" value="NZ_FWWR01000017.1"/>
</dbReference>
<gene>
    <name evidence="3" type="ORF">SAMN00017477_2118</name>
</gene>
<dbReference type="Gene3D" id="3.30.565.10">
    <property type="entry name" value="Histidine kinase-like ATPase, C-terminal domain"/>
    <property type="match status" value="1"/>
</dbReference>